<dbReference type="EMBL" id="MCFA01000078">
    <property type="protein sequence ID" value="ORY10081.1"/>
    <property type="molecule type" value="Genomic_DNA"/>
</dbReference>
<gene>
    <name evidence="4" type="ORF">BCR34DRAFT_358180</name>
</gene>
<keyword evidence="5" id="KW-1185">Reference proteome</keyword>
<organism evidence="4 5">
    <name type="scientific">Clohesyomyces aquaticus</name>
    <dbReference type="NCBI Taxonomy" id="1231657"/>
    <lineage>
        <taxon>Eukaryota</taxon>
        <taxon>Fungi</taxon>
        <taxon>Dikarya</taxon>
        <taxon>Ascomycota</taxon>
        <taxon>Pezizomycotina</taxon>
        <taxon>Dothideomycetes</taxon>
        <taxon>Pleosporomycetidae</taxon>
        <taxon>Pleosporales</taxon>
        <taxon>Lindgomycetaceae</taxon>
        <taxon>Clohesyomyces</taxon>
    </lineage>
</organism>
<dbReference type="Proteomes" id="UP000193144">
    <property type="component" value="Unassembled WGS sequence"/>
</dbReference>
<keyword evidence="2" id="KW-0472">Membrane</keyword>
<keyword evidence="3" id="KW-0732">Signal</keyword>
<feature type="region of interest" description="Disordered" evidence="1">
    <location>
        <begin position="118"/>
        <end position="162"/>
    </location>
</feature>
<evidence type="ECO:0000256" key="2">
    <source>
        <dbReference type="SAM" id="Phobius"/>
    </source>
</evidence>
<feature type="transmembrane region" description="Helical" evidence="2">
    <location>
        <begin position="79"/>
        <end position="104"/>
    </location>
</feature>
<feature type="signal peptide" evidence="3">
    <location>
        <begin position="1"/>
        <end position="16"/>
    </location>
</feature>
<sequence length="162" mass="18119">MLRVFCLSWSHCRSWAAITAHRLAALSFTPLCLIRAAVDRAHATCVETNASPIASWLRHPCPPPLAQLPYTRLRAPPTLIPLFSMFQFPFSPLSTLCFLSLFIFRFPAWLLRYRHPESPSLRRAPPRSSPSALFGPATLPRSPVRGSEWQATATSPTAPTRL</sequence>
<evidence type="ECO:0000256" key="1">
    <source>
        <dbReference type="SAM" id="MobiDB-lite"/>
    </source>
</evidence>
<protein>
    <submittedName>
        <fullName evidence="4">Uncharacterized protein</fullName>
    </submittedName>
</protein>
<dbReference type="AlphaFoldDB" id="A0A1Y1ZIL8"/>
<keyword evidence="2" id="KW-1133">Transmembrane helix</keyword>
<evidence type="ECO:0000313" key="4">
    <source>
        <dbReference type="EMBL" id="ORY10081.1"/>
    </source>
</evidence>
<evidence type="ECO:0000256" key="3">
    <source>
        <dbReference type="SAM" id="SignalP"/>
    </source>
</evidence>
<feature type="chain" id="PRO_5013141509" evidence="3">
    <location>
        <begin position="17"/>
        <end position="162"/>
    </location>
</feature>
<keyword evidence="2" id="KW-0812">Transmembrane</keyword>
<evidence type="ECO:0000313" key="5">
    <source>
        <dbReference type="Proteomes" id="UP000193144"/>
    </source>
</evidence>
<reference evidence="4 5" key="1">
    <citation type="submission" date="2016-07" db="EMBL/GenBank/DDBJ databases">
        <title>Pervasive Adenine N6-methylation of Active Genes in Fungi.</title>
        <authorList>
            <consortium name="DOE Joint Genome Institute"/>
            <person name="Mondo S.J."/>
            <person name="Dannebaum R.O."/>
            <person name="Kuo R.C."/>
            <person name="Labutti K."/>
            <person name="Haridas S."/>
            <person name="Kuo A."/>
            <person name="Salamov A."/>
            <person name="Ahrendt S.R."/>
            <person name="Lipzen A."/>
            <person name="Sullivan W."/>
            <person name="Andreopoulos W.B."/>
            <person name="Clum A."/>
            <person name="Lindquist E."/>
            <person name="Daum C."/>
            <person name="Ramamoorthy G.K."/>
            <person name="Gryganskyi A."/>
            <person name="Culley D."/>
            <person name="Magnuson J.K."/>
            <person name="James T.Y."/>
            <person name="O'Malley M.A."/>
            <person name="Stajich J.E."/>
            <person name="Spatafora J.W."/>
            <person name="Visel A."/>
            <person name="Grigoriev I.V."/>
        </authorList>
    </citation>
    <scope>NUCLEOTIDE SEQUENCE [LARGE SCALE GENOMIC DNA]</scope>
    <source>
        <strain evidence="4 5">CBS 115471</strain>
    </source>
</reference>
<name>A0A1Y1ZIL8_9PLEO</name>
<feature type="compositionally biased region" description="Polar residues" evidence="1">
    <location>
        <begin position="149"/>
        <end position="162"/>
    </location>
</feature>
<accession>A0A1Y1ZIL8</accession>
<proteinExistence type="predicted"/>
<comment type="caution">
    <text evidence="4">The sequence shown here is derived from an EMBL/GenBank/DDBJ whole genome shotgun (WGS) entry which is preliminary data.</text>
</comment>